<evidence type="ECO:0000313" key="3">
    <source>
        <dbReference type="Proteomes" id="UP000266206"/>
    </source>
</evidence>
<feature type="region of interest" description="Disordered" evidence="1">
    <location>
        <begin position="44"/>
        <end position="157"/>
    </location>
</feature>
<comment type="caution">
    <text evidence="2">The sequence shown here is derived from an EMBL/GenBank/DDBJ whole genome shotgun (WGS) entry which is preliminary data.</text>
</comment>
<protein>
    <submittedName>
        <fullName evidence="2">Uncharacterized protein</fullName>
    </submittedName>
</protein>
<feature type="compositionally biased region" description="Polar residues" evidence="1">
    <location>
        <begin position="127"/>
        <end position="136"/>
    </location>
</feature>
<evidence type="ECO:0000313" key="2">
    <source>
        <dbReference type="EMBL" id="RIY41087.1"/>
    </source>
</evidence>
<dbReference type="AlphaFoldDB" id="A0A3A1YYB7"/>
<accession>A0A3A1YYB7</accession>
<dbReference type="Proteomes" id="UP000266206">
    <property type="component" value="Unassembled WGS sequence"/>
</dbReference>
<reference evidence="2 3" key="1">
    <citation type="submission" date="2017-08" db="EMBL/GenBank/DDBJ databases">
        <title>Pusillimonas indicus sp. nov., a member of the family Alcaligenaceae isolated from surface seawater.</title>
        <authorList>
            <person name="Li J."/>
        </authorList>
    </citation>
    <scope>NUCLEOTIDE SEQUENCE [LARGE SCALE GENOMIC DNA]</scope>
    <source>
        <strain evidence="2 3">L52-1-41</strain>
    </source>
</reference>
<evidence type="ECO:0000256" key="1">
    <source>
        <dbReference type="SAM" id="MobiDB-lite"/>
    </source>
</evidence>
<dbReference type="EMBL" id="NQYH01000005">
    <property type="protein sequence ID" value="RIY41087.1"/>
    <property type="molecule type" value="Genomic_DNA"/>
</dbReference>
<name>A0A3A1YYB7_9BURK</name>
<proteinExistence type="predicted"/>
<sequence>MHAQRPWSKNARQQPVEIDNPFEGITARGPSKLHRMLSEDLDEILSQPVSTAPKTKPTFTPPALFQTERPIPNRALDKQRWNEPPPQSVKAEPSKDRQSDNTGGFSFDPVPAREQGKPAHQMLAESKTAQQAQTSYFFDDFEEPARTQSASLHRPKG</sequence>
<dbReference type="RefSeq" id="WP_119516088.1">
    <property type="nucleotide sequence ID" value="NZ_NQYH01000005.1"/>
</dbReference>
<organism evidence="2 3">
    <name type="scientific">Neopusillimonas maritima</name>
    <dbReference type="NCBI Taxonomy" id="2026239"/>
    <lineage>
        <taxon>Bacteria</taxon>
        <taxon>Pseudomonadati</taxon>
        <taxon>Pseudomonadota</taxon>
        <taxon>Betaproteobacteria</taxon>
        <taxon>Burkholderiales</taxon>
        <taxon>Alcaligenaceae</taxon>
        <taxon>Neopusillimonas</taxon>
    </lineage>
</organism>
<dbReference type="OrthoDB" id="10017006at2"/>
<gene>
    <name evidence="2" type="ORF">CJP73_08025</name>
</gene>
<feature type="compositionally biased region" description="Low complexity" evidence="1">
    <location>
        <begin position="51"/>
        <end position="63"/>
    </location>
</feature>
<feature type="region of interest" description="Disordered" evidence="1">
    <location>
        <begin position="1"/>
        <end position="31"/>
    </location>
</feature>